<dbReference type="InterPro" id="IPR050406">
    <property type="entry name" value="FGGY_Carb_Kinase"/>
</dbReference>
<dbReference type="Proteomes" id="UP000184447">
    <property type="component" value="Unassembled WGS sequence"/>
</dbReference>
<keyword evidence="5" id="KW-0067">ATP-binding</keyword>
<dbReference type="PIRSF" id="PIRSF000538">
    <property type="entry name" value="GlpK"/>
    <property type="match status" value="1"/>
</dbReference>
<dbReference type="Gene3D" id="3.30.420.40">
    <property type="match status" value="2"/>
</dbReference>
<evidence type="ECO:0000259" key="8">
    <source>
        <dbReference type="Pfam" id="PF02782"/>
    </source>
</evidence>
<evidence type="ECO:0000256" key="4">
    <source>
        <dbReference type="ARBA" id="ARBA00022777"/>
    </source>
</evidence>
<feature type="domain" description="Carbohydrate kinase FGGY C-terminal" evidence="8">
    <location>
        <begin position="257"/>
        <end position="447"/>
    </location>
</feature>
<dbReference type="Pfam" id="PF02782">
    <property type="entry name" value="FGGY_C"/>
    <property type="match status" value="1"/>
</dbReference>
<accession>A0A1M5SXJ5</accession>
<evidence type="ECO:0000313" key="9">
    <source>
        <dbReference type="EMBL" id="SHH42853.1"/>
    </source>
</evidence>
<dbReference type="STRING" id="1121316.SAMN02745207_01077"/>
<evidence type="ECO:0000256" key="6">
    <source>
        <dbReference type="ARBA" id="ARBA00023308"/>
    </source>
</evidence>
<proteinExistence type="inferred from homology"/>
<dbReference type="InterPro" id="IPR018484">
    <property type="entry name" value="FGGY_N"/>
</dbReference>
<dbReference type="AlphaFoldDB" id="A0A1M5SXJ5"/>
<dbReference type="PANTHER" id="PTHR43095:SF2">
    <property type="entry name" value="GLUCONOKINASE"/>
    <property type="match status" value="1"/>
</dbReference>
<dbReference type="CDD" id="cd07771">
    <property type="entry name" value="ASKHA_NBD_FGGY_RhaB-like"/>
    <property type="match status" value="1"/>
</dbReference>
<evidence type="ECO:0000256" key="1">
    <source>
        <dbReference type="ARBA" id="ARBA00009156"/>
    </source>
</evidence>
<dbReference type="InterPro" id="IPR018485">
    <property type="entry name" value="FGGY_C"/>
</dbReference>
<dbReference type="OrthoDB" id="9761504at2"/>
<evidence type="ECO:0000313" key="10">
    <source>
        <dbReference type="Proteomes" id="UP000184447"/>
    </source>
</evidence>
<dbReference type="Pfam" id="PF00370">
    <property type="entry name" value="FGGY_N"/>
    <property type="match status" value="1"/>
</dbReference>
<evidence type="ECO:0000256" key="3">
    <source>
        <dbReference type="ARBA" id="ARBA00022741"/>
    </source>
</evidence>
<comment type="similarity">
    <text evidence="1">Belongs to the FGGY kinase family.</text>
</comment>
<keyword evidence="4 9" id="KW-0418">Kinase</keyword>
<keyword evidence="2" id="KW-0808">Transferase</keyword>
<name>A0A1M5SXJ5_9CLOT</name>
<keyword evidence="3" id="KW-0547">Nucleotide-binding</keyword>
<dbReference type="InterPro" id="IPR000577">
    <property type="entry name" value="Carb_kinase_FGGY"/>
</dbReference>
<dbReference type="InterPro" id="IPR043129">
    <property type="entry name" value="ATPase_NBD"/>
</dbReference>
<evidence type="ECO:0000259" key="7">
    <source>
        <dbReference type="Pfam" id="PF00370"/>
    </source>
</evidence>
<feature type="domain" description="Carbohydrate kinase FGGY N-terminal" evidence="7">
    <location>
        <begin position="6"/>
        <end position="246"/>
    </location>
</feature>
<reference evidence="9 10" key="1">
    <citation type="submission" date="2016-11" db="EMBL/GenBank/DDBJ databases">
        <authorList>
            <person name="Jaros S."/>
            <person name="Januszkiewicz K."/>
            <person name="Wedrychowicz H."/>
        </authorList>
    </citation>
    <scope>NUCLEOTIDE SEQUENCE [LARGE SCALE GENOMIC DNA]</scope>
    <source>
        <strain evidence="9 10">DSM 8605</strain>
    </source>
</reference>
<dbReference type="PANTHER" id="PTHR43095">
    <property type="entry name" value="SUGAR KINASE"/>
    <property type="match status" value="1"/>
</dbReference>
<protein>
    <submittedName>
        <fullName evidence="9">Rhamnulokinase</fullName>
    </submittedName>
</protein>
<dbReference type="InterPro" id="IPR013449">
    <property type="entry name" value="Rhamnulokinase"/>
</dbReference>
<dbReference type="EMBL" id="FQXM01000005">
    <property type="protein sequence ID" value="SHH42853.1"/>
    <property type="molecule type" value="Genomic_DNA"/>
</dbReference>
<dbReference type="GO" id="GO:0008993">
    <property type="term" value="F:rhamnulokinase activity"/>
    <property type="evidence" value="ECO:0007669"/>
    <property type="project" value="InterPro"/>
</dbReference>
<keyword evidence="6" id="KW-0684">Rhamnose metabolism</keyword>
<dbReference type="RefSeq" id="WP_073337411.1">
    <property type="nucleotide sequence ID" value="NZ_FQXM01000005.1"/>
</dbReference>
<evidence type="ECO:0000256" key="5">
    <source>
        <dbReference type="ARBA" id="ARBA00022840"/>
    </source>
</evidence>
<dbReference type="GO" id="GO:0019301">
    <property type="term" value="P:rhamnose catabolic process"/>
    <property type="evidence" value="ECO:0007669"/>
    <property type="project" value="InterPro"/>
</dbReference>
<evidence type="ECO:0000256" key="2">
    <source>
        <dbReference type="ARBA" id="ARBA00022679"/>
    </source>
</evidence>
<organism evidence="9 10">
    <name type="scientific">Clostridium grantii DSM 8605</name>
    <dbReference type="NCBI Taxonomy" id="1121316"/>
    <lineage>
        <taxon>Bacteria</taxon>
        <taxon>Bacillati</taxon>
        <taxon>Bacillota</taxon>
        <taxon>Clostridia</taxon>
        <taxon>Eubacteriales</taxon>
        <taxon>Clostridiaceae</taxon>
        <taxon>Clostridium</taxon>
    </lineage>
</organism>
<sequence length="474" mass="53181">MEKIISLAFDFGASSGRAIVSTFDGEKIELEEVHRFLNEPVIMGSHIYWDTFRLFHDLKQGLKKASSKFGKIHSIGIDTWAVDYGLLDENDNIIGMPIHYRDTRTEGMMEKVKQNMSLENIYDITGIQFMELNTVYQLMADKKFRPHIIEKAKTLLLMPDLFNYYLTGKKYNEYTNASTTQMLDAKSKKWSKELIEKLDLPYDILQEIIEPGNIIGNLTKEVQAELEVDSIPVVAVGSHDTASAVCGAPLEGNDSVYLSCGTWSLLGIESKKPIISGDSARYNFTNEGGVEDTIRFLKNINGLWLLQQLRKSWSERVEEIGFPDIIKAVLQVENKDFIIDPNHESFMAPHNMIEAIQNYCVENNQGKPEKLGELAIAAYNGLTSEYKKVVECIEEIAGESISTINMVGGGIQDKFLCQQTANVTGKKVLAGPIEASVLGNIVMQLKAIGAIETLEQGRKIIKNSFETEKFLPEK</sequence>
<dbReference type="SUPFAM" id="SSF53067">
    <property type="entry name" value="Actin-like ATPase domain"/>
    <property type="match status" value="2"/>
</dbReference>
<dbReference type="GO" id="GO:0005524">
    <property type="term" value="F:ATP binding"/>
    <property type="evidence" value="ECO:0007669"/>
    <property type="project" value="UniProtKB-KW"/>
</dbReference>
<keyword evidence="10" id="KW-1185">Reference proteome</keyword>
<gene>
    <name evidence="9" type="ORF">SAMN02745207_01077</name>
</gene>